<dbReference type="InterPro" id="IPR045031">
    <property type="entry name" value="DHP_synth-like"/>
</dbReference>
<keyword evidence="8 12" id="KW-0479">Metal-binding</keyword>
<evidence type="ECO:0000259" key="13">
    <source>
        <dbReference type="PROSITE" id="PS50972"/>
    </source>
</evidence>
<comment type="function">
    <text evidence="12">Catalyzes the condensation of para-aminobenzoate (pABA) with 6-hydroxymethyl-7,8-dihydropterin diphosphate (DHPt-PP) to form 7,8-dihydropteroate (H2Pte), the immediate precursor of folate derivatives.</text>
</comment>
<evidence type="ECO:0000256" key="2">
    <source>
        <dbReference type="ARBA" id="ARBA00001946"/>
    </source>
</evidence>
<protein>
    <recommendedName>
        <fullName evidence="6 12">Dihydropteroate synthase</fullName>
        <shortName evidence="12">DHPS</shortName>
        <ecNumber evidence="5 12">2.5.1.15</ecNumber>
    </recommendedName>
    <alternativeName>
        <fullName evidence="11 12">Dihydropteroate pyrophosphorylase</fullName>
    </alternativeName>
</protein>
<dbReference type="InterPro" id="IPR000489">
    <property type="entry name" value="Pterin-binding_dom"/>
</dbReference>
<accession>A0ABP7VXQ1</accession>
<dbReference type="PANTHER" id="PTHR20941:SF1">
    <property type="entry name" value="FOLIC ACID SYNTHESIS PROTEIN FOL1"/>
    <property type="match status" value="1"/>
</dbReference>
<keyword evidence="10 12" id="KW-0289">Folate biosynthesis</keyword>
<feature type="domain" description="Pterin-binding" evidence="13">
    <location>
        <begin position="18"/>
        <end position="264"/>
    </location>
</feature>
<organism evidence="14 15">
    <name type="scientific">Amphibacillus indicireducens</name>
    <dbReference type="NCBI Taxonomy" id="1076330"/>
    <lineage>
        <taxon>Bacteria</taxon>
        <taxon>Bacillati</taxon>
        <taxon>Bacillota</taxon>
        <taxon>Bacilli</taxon>
        <taxon>Bacillales</taxon>
        <taxon>Bacillaceae</taxon>
        <taxon>Amphibacillus</taxon>
    </lineage>
</organism>
<evidence type="ECO:0000256" key="3">
    <source>
        <dbReference type="ARBA" id="ARBA00004763"/>
    </source>
</evidence>
<dbReference type="NCBIfam" id="TIGR01496">
    <property type="entry name" value="DHPS"/>
    <property type="match status" value="1"/>
</dbReference>
<evidence type="ECO:0000256" key="9">
    <source>
        <dbReference type="ARBA" id="ARBA00022842"/>
    </source>
</evidence>
<dbReference type="CDD" id="cd00739">
    <property type="entry name" value="DHPS"/>
    <property type="match status" value="1"/>
</dbReference>
<dbReference type="PROSITE" id="PS50972">
    <property type="entry name" value="PTERIN_BINDING"/>
    <property type="match status" value="1"/>
</dbReference>
<comment type="pathway">
    <text evidence="3 12">Cofactor biosynthesis; tetrahydrofolate biosynthesis; 7,8-dihydrofolate from 2-amino-4-hydroxy-6-hydroxymethyl-7,8-dihydropteridine diphosphate and 4-aminobenzoate: step 1/2.</text>
</comment>
<dbReference type="PROSITE" id="PS00792">
    <property type="entry name" value="DHPS_1"/>
    <property type="match status" value="1"/>
</dbReference>
<dbReference type="PROSITE" id="PS00793">
    <property type="entry name" value="DHPS_2"/>
    <property type="match status" value="1"/>
</dbReference>
<keyword evidence="7 12" id="KW-0808">Transferase</keyword>
<evidence type="ECO:0000256" key="12">
    <source>
        <dbReference type="RuleBase" id="RU361205"/>
    </source>
</evidence>
<gene>
    <name evidence="14" type="primary">folP</name>
    <name evidence="14" type="ORF">GCM10022410_21140</name>
</gene>
<evidence type="ECO:0000256" key="5">
    <source>
        <dbReference type="ARBA" id="ARBA00012458"/>
    </source>
</evidence>
<evidence type="ECO:0000256" key="11">
    <source>
        <dbReference type="ARBA" id="ARBA00030193"/>
    </source>
</evidence>
<evidence type="ECO:0000256" key="6">
    <source>
        <dbReference type="ARBA" id="ARBA00016919"/>
    </source>
</evidence>
<dbReference type="InterPro" id="IPR011005">
    <property type="entry name" value="Dihydropteroate_synth-like_sf"/>
</dbReference>
<proteinExistence type="inferred from homology"/>
<dbReference type="Pfam" id="PF00809">
    <property type="entry name" value="Pterin_bind"/>
    <property type="match status" value="1"/>
</dbReference>
<dbReference type="SUPFAM" id="SSF51717">
    <property type="entry name" value="Dihydropteroate synthetase-like"/>
    <property type="match status" value="1"/>
</dbReference>
<dbReference type="InterPro" id="IPR006390">
    <property type="entry name" value="DHP_synth_dom"/>
</dbReference>
<dbReference type="PANTHER" id="PTHR20941">
    <property type="entry name" value="FOLATE SYNTHESIS PROTEINS"/>
    <property type="match status" value="1"/>
</dbReference>
<comment type="cofactor">
    <cofactor evidence="2 12">
        <name>Mg(2+)</name>
        <dbReference type="ChEBI" id="CHEBI:18420"/>
    </cofactor>
</comment>
<keyword evidence="9 12" id="KW-0460">Magnesium</keyword>
<name>A0ABP7VXQ1_9BACI</name>
<comment type="catalytic activity">
    <reaction evidence="1">
        <text>(7,8-dihydropterin-6-yl)methyl diphosphate + 4-aminobenzoate = 7,8-dihydropteroate + diphosphate</text>
        <dbReference type="Rhea" id="RHEA:19949"/>
        <dbReference type="ChEBI" id="CHEBI:17836"/>
        <dbReference type="ChEBI" id="CHEBI:17839"/>
        <dbReference type="ChEBI" id="CHEBI:33019"/>
        <dbReference type="ChEBI" id="CHEBI:72950"/>
        <dbReference type="EC" id="2.5.1.15"/>
    </reaction>
</comment>
<keyword evidence="15" id="KW-1185">Reference proteome</keyword>
<comment type="similarity">
    <text evidence="4 12">Belongs to the DHPS family.</text>
</comment>
<dbReference type="Gene3D" id="3.20.20.20">
    <property type="entry name" value="Dihydropteroate synthase-like"/>
    <property type="match status" value="1"/>
</dbReference>
<evidence type="ECO:0000256" key="7">
    <source>
        <dbReference type="ARBA" id="ARBA00022679"/>
    </source>
</evidence>
<evidence type="ECO:0000256" key="4">
    <source>
        <dbReference type="ARBA" id="ARBA00009503"/>
    </source>
</evidence>
<evidence type="ECO:0000313" key="15">
    <source>
        <dbReference type="Proteomes" id="UP001501734"/>
    </source>
</evidence>
<reference evidence="15" key="1">
    <citation type="journal article" date="2019" name="Int. J. Syst. Evol. Microbiol.">
        <title>The Global Catalogue of Microorganisms (GCM) 10K type strain sequencing project: providing services to taxonomists for standard genome sequencing and annotation.</title>
        <authorList>
            <consortium name="The Broad Institute Genomics Platform"/>
            <consortium name="The Broad Institute Genome Sequencing Center for Infectious Disease"/>
            <person name="Wu L."/>
            <person name="Ma J."/>
        </authorList>
    </citation>
    <scope>NUCLEOTIDE SEQUENCE [LARGE SCALE GENOMIC DNA]</scope>
    <source>
        <strain evidence="15">JCM 17250</strain>
    </source>
</reference>
<evidence type="ECO:0000256" key="8">
    <source>
        <dbReference type="ARBA" id="ARBA00022723"/>
    </source>
</evidence>
<evidence type="ECO:0000256" key="1">
    <source>
        <dbReference type="ARBA" id="ARBA00000012"/>
    </source>
</evidence>
<dbReference type="EC" id="2.5.1.15" evidence="5 12"/>
<evidence type="ECO:0000313" key="14">
    <source>
        <dbReference type="EMBL" id="GAA4076021.1"/>
    </source>
</evidence>
<dbReference type="EMBL" id="BAABDL010000118">
    <property type="protein sequence ID" value="GAA4076021.1"/>
    <property type="molecule type" value="Genomic_DNA"/>
</dbReference>
<dbReference type="Proteomes" id="UP001501734">
    <property type="component" value="Unassembled WGS sequence"/>
</dbReference>
<evidence type="ECO:0000256" key="10">
    <source>
        <dbReference type="ARBA" id="ARBA00022909"/>
    </source>
</evidence>
<comment type="caution">
    <text evidence="14">The sequence shown here is derived from an EMBL/GenBank/DDBJ whole genome shotgun (WGS) entry which is preliminary data.</text>
</comment>
<sequence length="275" mass="29834">MIQMIKTKQGKLDLKKKTAIMGILNITPDSFSDGGQYNQVEYAVAQAEKMVADGADIIDIGGESTRPGYTPVSIAEEIDRVVPVIKAIRQSLSVPISIDTFKSETAKAAIEAGADMINDIWGAKFDPKIAEIAATYDVPIILMHNRKQANYSHLIEDMKNDLQESIKIAKASGVKDDKIILDPGIGFAKTMDENIEAIRQLASFKAMGYPLLLGVSRKRVIGHVLDLPIEERDEGTGALTGYGITKGVDVVRVHNVELNARIAKMTDALVGKGVD</sequence>